<comment type="similarity">
    <text evidence="1">Belongs to the protease inhibitor I13 (potato type I serine protease inhibitor) family.</text>
</comment>
<reference evidence="4" key="1">
    <citation type="submission" date="2018-08" db="EMBL/GenBank/DDBJ databases">
        <authorList>
            <person name="Rossello M."/>
        </authorList>
    </citation>
    <scope>NUCLEOTIDE SEQUENCE [LARGE SCALE GENOMIC DNA]</scope>
    <source>
        <strain evidence="4">cv. Chinese Spring</strain>
    </source>
</reference>
<dbReference type="Gramene" id="TraesCS1B03G0050000.1">
    <property type="protein sequence ID" value="TraesCS1B03G0050000.1.CDS1"/>
    <property type="gene ID" value="TraesCS1B03G0050000"/>
</dbReference>
<dbReference type="AlphaFoldDB" id="A0A3B5YQE1"/>
<reference evidence="4" key="2">
    <citation type="submission" date="2018-10" db="UniProtKB">
        <authorList>
            <consortium name="EnsemblPlants"/>
        </authorList>
    </citation>
    <scope>IDENTIFICATION</scope>
</reference>
<evidence type="ECO:0000256" key="3">
    <source>
        <dbReference type="ARBA" id="ARBA00022900"/>
    </source>
</evidence>
<dbReference type="SUPFAM" id="SSF54654">
    <property type="entry name" value="CI-2 family of serine protease inhibitors"/>
    <property type="match status" value="1"/>
</dbReference>
<dbReference type="PROSITE" id="PS00285">
    <property type="entry name" value="POTATO_INHIBITOR"/>
    <property type="match status" value="1"/>
</dbReference>
<dbReference type="Gramene" id="TraesCS1B02G025000.1">
    <property type="protein sequence ID" value="TraesCS1B02G025000.1.cds1"/>
    <property type="gene ID" value="TraesCS1B02G025000"/>
</dbReference>
<accession>A0A3B5YQE1</accession>
<dbReference type="GO" id="GO:0004867">
    <property type="term" value="F:serine-type endopeptidase inhibitor activity"/>
    <property type="evidence" value="ECO:0007669"/>
    <property type="project" value="UniProtKB-KW"/>
</dbReference>
<keyword evidence="5" id="KW-1185">Reference proteome</keyword>
<dbReference type="InterPro" id="IPR036354">
    <property type="entry name" value="Prot_inh_pot1_sf"/>
</dbReference>
<sequence>MGGLEPAGAGEGRDGIWKTSWPEVVGWPVQNAVVRIKGDRPDISFIAGGTGGQWPPGHNPSRVVILSNEAGVLVKTPVVG</sequence>
<evidence type="ECO:0000313" key="4">
    <source>
        <dbReference type="EnsemblPlants" id="TraesCS1B02G025000.1.cds1"/>
    </source>
</evidence>
<evidence type="ECO:0000256" key="1">
    <source>
        <dbReference type="ARBA" id="ARBA00008210"/>
    </source>
</evidence>
<dbReference type="OrthoDB" id="10013825at2759"/>
<dbReference type="GO" id="GO:0009611">
    <property type="term" value="P:response to wounding"/>
    <property type="evidence" value="ECO:0007669"/>
    <property type="project" value="InterPro"/>
</dbReference>
<name>A0A3B5YQE1_WHEAT</name>
<dbReference type="Pfam" id="PF00280">
    <property type="entry name" value="potato_inhibit"/>
    <property type="match status" value="1"/>
</dbReference>
<dbReference type="EnsemblPlants" id="TraesCS1B02G025000.1">
    <property type="protein sequence ID" value="TraesCS1B02G025000.1.cds1"/>
    <property type="gene ID" value="TraesCS1B02G025000"/>
</dbReference>
<dbReference type="Proteomes" id="UP000019116">
    <property type="component" value="Chromosome 1B"/>
</dbReference>
<dbReference type="SMR" id="A0A3B5YQE1"/>
<proteinExistence type="inferred from homology"/>
<dbReference type="Gene3D" id="3.30.10.10">
    <property type="entry name" value="Trypsin Inhibitor V, subunit A"/>
    <property type="match status" value="1"/>
</dbReference>
<evidence type="ECO:0000256" key="2">
    <source>
        <dbReference type="ARBA" id="ARBA00022690"/>
    </source>
</evidence>
<dbReference type="PANTHER" id="PTHR33091:SF32">
    <property type="match status" value="1"/>
</dbReference>
<dbReference type="PANTHER" id="PTHR33091">
    <property type="entry name" value="PROTEIN, PUTATIVE, EXPRESSED-RELATED"/>
    <property type="match status" value="1"/>
</dbReference>
<evidence type="ECO:0000313" key="5">
    <source>
        <dbReference type="Proteomes" id="UP000019116"/>
    </source>
</evidence>
<protein>
    <submittedName>
        <fullName evidence="4">Uncharacterized protein</fullName>
    </submittedName>
</protein>
<organism evidence="4">
    <name type="scientific">Triticum aestivum</name>
    <name type="common">Wheat</name>
    <dbReference type="NCBI Taxonomy" id="4565"/>
    <lineage>
        <taxon>Eukaryota</taxon>
        <taxon>Viridiplantae</taxon>
        <taxon>Streptophyta</taxon>
        <taxon>Embryophyta</taxon>
        <taxon>Tracheophyta</taxon>
        <taxon>Spermatophyta</taxon>
        <taxon>Magnoliopsida</taxon>
        <taxon>Liliopsida</taxon>
        <taxon>Poales</taxon>
        <taxon>Poaceae</taxon>
        <taxon>BOP clade</taxon>
        <taxon>Pooideae</taxon>
        <taxon>Triticodae</taxon>
        <taxon>Triticeae</taxon>
        <taxon>Triticinae</taxon>
        <taxon>Triticum</taxon>
    </lineage>
</organism>
<dbReference type="InterPro" id="IPR000864">
    <property type="entry name" value="Prot_inh_pot1"/>
</dbReference>
<keyword evidence="3" id="KW-0722">Serine protease inhibitor</keyword>
<keyword evidence="2" id="KW-0646">Protease inhibitor</keyword>